<dbReference type="SUPFAM" id="SSF69360">
    <property type="entry name" value="Cell wall binding repeat"/>
    <property type="match status" value="1"/>
</dbReference>
<sequence>MEGKVKKRFLSMAWLSILLATLFSGISFAGTWVKTGSLWRYRVGKHFYRNQWAEIDGEWYYFKPTGSMAKQEWVEQQGSWYYLLPNGTMAKNQWIEDYYLLGDGSMAKNQEVDGKYLGEDGKRDQAQEQAMAEAARQTKIQEAKNKGYTVIQGRVEIWTYYNWIKARNYGEMYYRSFDNRFNKKFGILDFVKPERVWMEYAAGDPSEYVTLEGANFEPDSSSVMDYMANYHGKTVYVVFEKTFSSPSDVSVPAEKKYLCRGTPVYVIE</sequence>
<organism evidence="3 4">
    <name type="scientific">Oribacterium sinus F0268</name>
    <dbReference type="NCBI Taxonomy" id="585501"/>
    <lineage>
        <taxon>Bacteria</taxon>
        <taxon>Bacillati</taxon>
        <taxon>Bacillota</taxon>
        <taxon>Clostridia</taxon>
        <taxon>Lachnospirales</taxon>
        <taxon>Lachnospiraceae</taxon>
        <taxon>Oribacterium</taxon>
    </lineage>
</organism>
<evidence type="ECO:0000256" key="1">
    <source>
        <dbReference type="ARBA" id="ARBA00022737"/>
    </source>
</evidence>
<dbReference type="Pfam" id="PF19127">
    <property type="entry name" value="Choline_bind_3"/>
    <property type="match status" value="1"/>
</dbReference>
<reference evidence="3 4" key="1">
    <citation type="submission" date="2009-04" db="EMBL/GenBank/DDBJ databases">
        <authorList>
            <person name="Qin X."/>
            <person name="Bachman B."/>
            <person name="Battles P."/>
            <person name="Bell A."/>
            <person name="Bess C."/>
            <person name="Bickham C."/>
            <person name="Chaboub L."/>
            <person name="Chen D."/>
            <person name="Coyle M."/>
            <person name="Deiros D.R."/>
            <person name="Dinh H."/>
            <person name="Forbes L."/>
            <person name="Fowler G."/>
            <person name="Francisco L."/>
            <person name="Fu Q."/>
            <person name="Gubbala S."/>
            <person name="Hale W."/>
            <person name="Han Y."/>
            <person name="Hemphill L."/>
            <person name="Highlander S.K."/>
            <person name="Hirani K."/>
            <person name="Hogues M."/>
            <person name="Jackson L."/>
            <person name="Jakkamsetti A."/>
            <person name="Javaid M."/>
            <person name="Jiang H."/>
            <person name="Korchina V."/>
            <person name="Kovar C."/>
            <person name="Lara F."/>
            <person name="Lee S."/>
            <person name="Mata R."/>
            <person name="Mathew T."/>
            <person name="Moen C."/>
            <person name="Morales K."/>
            <person name="Munidasa M."/>
            <person name="Nazareth L."/>
            <person name="Ngo R."/>
            <person name="Nguyen L."/>
            <person name="Okwuonu G."/>
            <person name="Ongeri F."/>
            <person name="Patil S."/>
            <person name="Petrosino J."/>
            <person name="Pham C."/>
            <person name="Pham P."/>
            <person name="Pu L.-L."/>
            <person name="Puazo M."/>
            <person name="Raj R."/>
            <person name="Reid J."/>
            <person name="Rouhana J."/>
            <person name="Saada N."/>
            <person name="Shang Y."/>
            <person name="Simmons D."/>
            <person name="Thornton R."/>
            <person name="Warren J."/>
            <person name="Weissenberger G."/>
            <person name="Zhang J."/>
            <person name="Zhang L."/>
            <person name="Zhou C."/>
            <person name="Zhu D."/>
            <person name="Muzny D."/>
            <person name="Worley K."/>
            <person name="Gibbs R."/>
        </authorList>
    </citation>
    <scope>NUCLEOTIDE SEQUENCE [LARGE SCALE GENOMIC DNA]</scope>
    <source>
        <strain evidence="3 4">F0268</strain>
    </source>
</reference>
<dbReference type="InParanoid" id="C2KXC9"/>
<dbReference type="PROSITE" id="PS51170">
    <property type="entry name" value="CW"/>
    <property type="match status" value="1"/>
</dbReference>
<protein>
    <submittedName>
        <fullName evidence="3">Cell wall-binding repeat protein</fullName>
    </submittedName>
</protein>
<dbReference type="AlphaFoldDB" id="C2KXC9"/>
<dbReference type="eggNOG" id="COG5263">
    <property type="taxonomic scope" value="Bacteria"/>
</dbReference>
<dbReference type="STRING" id="585501.HMPREF6123_1148"/>
<evidence type="ECO:0000256" key="2">
    <source>
        <dbReference type="PROSITE-ProRule" id="PRU00591"/>
    </source>
</evidence>
<name>C2KXC9_9FIRM</name>
<dbReference type="EMBL" id="ACKX01000115">
    <property type="protein sequence ID" value="EEJ51567.1"/>
    <property type="molecule type" value="Genomic_DNA"/>
</dbReference>
<keyword evidence="1" id="KW-0677">Repeat</keyword>
<comment type="caution">
    <text evidence="3">The sequence shown here is derived from an EMBL/GenBank/DDBJ whole genome shotgun (WGS) entry which is preliminary data.</text>
</comment>
<evidence type="ECO:0000313" key="3">
    <source>
        <dbReference type="EMBL" id="EEJ51567.1"/>
    </source>
</evidence>
<evidence type="ECO:0000313" key="4">
    <source>
        <dbReference type="Proteomes" id="UP000004121"/>
    </source>
</evidence>
<accession>C2KXC9</accession>
<keyword evidence="4" id="KW-1185">Reference proteome</keyword>
<feature type="repeat" description="Cell wall-binding" evidence="2">
    <location>
        <begin position="49"/>
        <end position="68"/>
    </location>
</feature>
<proteinExistence type="predicted"/>
<dbReference type="InterPro" id="IPR018337">
    <property type="entry name" value="Cell_wall/Cho-bd_repeat"/>
</dbReference>
<gene>
    <name evidence="3" type="ORF">HMPREF6123_1148</name>
</gene>
<dbReference type="Proteomes" id="UP000004121">
    <property type="component" value="Unassembled WGS sequence"/>
</dbReference>
<dbReference type="Gene3D" id="2.20.120.10">
    <property type="entry name" value="Multimodular pneumococcal cell wall endolysin, domain 3"/>
    <property type="match status" value="2"/>
</dbReference>
<dbReference type="HOGENOM" id="CLU_1037625_0_0_9"/>
<dbReference type="OrthoDB" id="1934201at2"/>